<reference evidence="9 11" key="3">
    <citation type="journal article" date="2014" name="PLoS Genet.">
        <title>Phylogenetically driven sequencing of extremely halophilic archaea reveals strategies for static and dynamic osmo-response.</title>
        <authorList>
            <person name="Becker E.A."/>
            <person name="Seitzer P.M."/>
            <person name="Tritt A."/>
            <person name="Larsen D."/>
            <person name="Krusor M."/>
            <person name="Yao A.I."/>
            <person name="Wu D."/>
            <person name="Madern D."/>
            <person name="Eisen J.A."/>
            <person name="Darling A.E."/>
            <person name="Facciotti M.T."/>
        </authorList>
    </citation>
    <scope>NUCLEOTIDE SEQUENCE [LARGE SCALE GENOMIC DNA]</scope>
    <source>
        <strain evidence="11">ATCC 43099 / DSM 3394 / CCM 3739 / CIP 104546 / IAM 13178 / JCM 8861 / NBRC 102185 / NCIMB 2190 / MS3</strain>
        <strain evidence="9">MS-3</strain>
    </source>
</reference>
<dbReference type="SFLD" id="SFLDF00009">
    <property type="entry name" value="o-succinylbenzoate_synthase"/>
    <property type="match status" value="1"/>
</dbReference>
<dbReference type="InterPro" id="IPR029017">
    <property type="entry name" value="Enolase-like_N"/>
</dbReference>
<evidence type="ECO:0000256" key="4">
    <source>
        <dbReference type="ARBA" id="ARBA00022842"/>
    </source>
</evidence>
<evidence type="ECO:0000259" key="7">
    <source>
        <dbReference type="SMART" id="SM00922"/>
    </source>
</evidence>
<reference evidence="8" key="4">
    <citation type="submission" date="2016-09" db="EMBL/GenBank/DDBJ databases">
        <authorList>
            <person name="Pfeiffer F."/>
        </authorList>
    </citation>
    <scope>NUCLEOTIDE SEQUENCE</scope>
    <source>
        <strain evidence="8">ATCC 43099</strain>
        <plasmid evidence="8">pNMAG01</plasmid>
    </source>
</reference>
<feature type="domain" description="Mandelate racemase/muconate lactonizing enzyme C-terminal" evidence="7">
    <location>
        <begin position="140"/>
        <end position="237"/>
    </location>
</feature>
<geneLocation type="plasmid" evidence="8 10">
    <name>pNMAG01</name>
</geneLocation>
<evidence type="ECO:0000313" key="10">
    <source>
        <dbReference type="Proteomes" id="UP000001879"/>
    </source>
</evidence>
<evidence type="ECO:0000256" key="6">
    <source>
        <dbReference type="SAM" id="MobiDB-lite"/>
    </source>
</evidence>
<dbReference type="Pfam" id="PF02746">
    <property type="entry name" value="MR_MLE_N"/>
    <property type="match status" value="1"/>
</dbReference>
<reference evidence="10" key="1">
    <citation type="submission" date="2010-02" db="EMBL/GenBank/DDBJ databases">
        <title>Complete sequence of plasmid 1 of Natrialba magadii ATCC 43099.</title>
        <authorList>
            <consortium name="US DOE Joint Genome Institute"/>
            <person name="Lucas S."/>
            <person name="Copeland A."/>
            <person name="Lapidus A."/>
            <person name="Cheng J.-F."/>
            <person name="Bruce D."/>
            <person name="Goodwin L."/>
            <person name="Pitluck S."/>
            <person name="Davenport K."/>
            <person name="Saunders E."/>
            <person name="Detter J.C."/>
            <person name="Han C."/>
            <person name="Tapia R."/>
            <person name="Land M."/>
            <person name="Hauser L."/>
            <person name="Kyrpides N."/>
            <person name="Mikhailova N."/>
            <person name="De Castro R.E."/>
            <person name="Maupin-Furlow J.A."/>
            <person name="Woyke T."/>
        </authorList>
    </citation>
    <scope>NUCLEOTIDE SEQUENCE [LARGE SCALE GENOMIC DNA]</scope>
    <source>
        <strain evidence="10">ATCC 43099 / DSM 3394 / CCM 3739 / CIP 104546 / IAM 13178 / JCM 8861 / NBRC 102185 / NCIMB 2190 / MS3</strain>
        <plasmid evidence="10">pNMAG01</plasmid>
    </source>
</reference>
<dbReference type="PATRIC" id="fig|547559.17.peg.44"/>
<dbReference type="RefSeq" id="WP_004213482.1">
    <property type="nucleotide sequence ID" value="NC_013923.1"/>
</dbReference>
<dbReference type="SMART" id="SM00922">
    <property type="entry name" value="MR_MLE"/>
    <property type="match status" value="1"/>
</dbReference>
<keyword evidence="3" id="KW-0479">Metal-binding</keyword>
<dbReference type="GO" id="GO:0016855">
    <property type="term" value="F:racemase and epimerase activity, acting on amino acids and derivatives"/>
    <property type="evidence" value="ECO:0007669"/>
    <property type="project" value="InterPro"/>
</dbReference>
<reference evidence="8 10" key="2">
    <citation type="journal article" date="2012" name="BMC Genomics">
        <title>A comparative genomics perspective on the genetic content of the alkaliphilic haloarchaeon Natrialba magadii ATCC 43099T.</title>
        <authorList>
            <person name="Siddaramappa S."/>
            <person name="Challacombe J.F."/>
            <person name="Decastro R.E."/>
            <person name="Pfeiffer F."/>
            <person name="Sastre D.E."/>
            <person name="Gimenez M.I."/>
            <person name="Paggi R.A."/>
            <person name="Detter J.C."/>
            <person name="Davenport K.W."/>
            <person name="Goodwin L.A."/>
            <person name="Kyrpides N."/>
            <person name="Tapia R."/>
            <person name="Pitluck S."/>
            <person name="Lucas S."/>
            <person name="Woyke T."/>
            <person name="Maupin-Furlow J.A."/>
        </authorList>
    </citation>
    <scope>NUCLEOTIDE SEQUENCE [LARGE SCALE GENOMIC DNA]</scope>
    <source>
        <strain evidence="8">ATCC 43099</strain>
        <strain evidence="10">ATCC 43099 / DSM 3394 / CCM 3739 / CIP 104546 / IAM 13178 / JCM 8861 / NBRC 102185 / NCIMB 2190 / MS3</strain>
    </source>
</reference>
<dbReference type="SUPFAM" id="SSF54826">
    <property type="entry name" value="Enolase N-terminal domain-like"/>
    <property type="match status" value="1"/>
</dbReference>
<evidence type="ECO:0000256" key="5">
    <source>
        <dbReference type="ARBA" id="ARBA00023235"/>
    </source>
</evidence>
<keyword evidence="8" id="KW-0614">Plasmid</keyword>
<dbReference type="Proteomes" id="UP000001879">
    <property type="component" value="Plasmid pNMAG01"/>
</dbReference>
<dbReference type="OrthoDB" id="42605at2157"/>
<dbReference type="Pfam" id="PF13378">
    <property type="entry name" value="MR_MLE_C"/>
    <property type="match status" value="1"/>
</dbReference>
<dbReference type="Proteomes" id="UP000011543">
    <property type="component" value="Unassembled WGS sequence"/>
</dbReference>
<evidence type="ECO:0000256" key="2">
    <source>
        <dbReference type="ARBA" id="ARBA00008031"/>
    </source>
</evidence>
<dbReference type="KEGG" id="nmg:Nmag_3658"/>
<evidence type="ECO:0000256" key="3">
    <source>
        <dbReference type="ARBA" id="ARBA00022723"/>
    </source>
</evidence>
<dbReference type="PANTHER" id="PTHR48073:SF2">
    <property type="entry name" value="O-SUCCINYLBENZOATE SYNTHASE"/>
    <property type="match status" value="1"/>
</dbReference>
<dbReference type="SFLD" id="SFLDG00180">
    <property type="entry name" value="muconate_cycloisomerase"/>
    <property type="match status" value="1"/>
</dbReference>
<dbReference type="GO" id="GO:0046872">
    <property type="term" value="F:metal ion binding"/>
    <property type="evidence" value="ECO:0007669"/>
    <property type="project" value="UniProtKB-KW"/>
</dbReference>
<feature type="region of interest" description="Disordered" evidence="6">
    <location>
        <begin position="327"/>
        <end position="360"/>
    </location>
</feature>
<sequence length="360" mass="37798">MIVDRVDVYRVEFPLIDSFEISLGTKHRATNVLVELETDSGVVGWGEGAPLAPITGETIDSAIAGATAGAAVLEGRDLRDRRELALELDAALPGAVSSRFALETALYDAYCRERGIALAECFGGKPEPVRTDITVAIVDPETAAAETEAAKEQGFDEFKVKVGSDVESDLERVAAVRRAAPDAGLKVDANQGWTPKEAIRFADRAADRGLDVGLLEQPVHRDDVTGLKRVTEAVRTPVAADETVFTPADAHRVVSEGAADVINIKAGKSGLTDGAAIAEIARGANLDVMVGCMLESALGLHASAHLVAGLGDFSYVDLDGNHSFERGLADLPSGPTHELTGPGHGIVPEPDAVPESPVER</sequence>
<dbReference type="PANTHER" id="PTHR48073">
    <property type="entry name" value="O-SUCCINYLBENZOATE SYNTHASE-RELATED"/>
    <property type="match status" value="1"/>
</dbReference>
<dbReference type="AlphaFoldDB" id="D3T0U7"/>
<proteinExistence type="inferred from homology"/>
<dbReference type="InterPro" id="IPR036849">
    <property type="entry name" value="Enolase-like_C_sf"/>
</dbReference>
<organism evidence="8 10">
    <name type="scientific">Natrialba magadii (strain ATCC 43099 / DSM 3394 / CCM 3739 / CIP 104546 / IAM 13178 / JCM 8861 / NBRC 102185 / NCIMB 2190 / MS3)</name>
    <name type="common">Natronobacterium magadii</name>
    <dbReference type="NCBI Taxonomy" id="547559"/>
    <lineage>
        <taxon>Archaea</taxon>
        <taxon>Methanobacteriati</taxon>
        <taxon>Methanobacteriota</taxon>
        <taxon>Stenosarchaea group</taxon>
        <taxon>Halobacteria</taxon>
        <taxon>Halobacteriales</taxon>
        <taxon>Natrialbaceae</taxon>
        <taxon>Natrialba</taxon>
    </lineage>
</organism>
<dbReference type="EMBL" id="CP001933">
    <property type="protein sequence ID" value="ADD07206.1"/>
    <property type="molecule type" value="Genomic_DNA"/>
</dbReference>
<dbReference type="InterPro" id="IPR013341">
    <property type="entry name" value="Mandelate_racemase_N_dom"/>
</dbReference>
<dbReference type="SFLD" id="SFLDS00001">
    <property type="entry name" value="Enolase"/>
    <property type="match status" value="1"/>
</dbReference>
<comment type="similarity">
    <text evidence="2">Belongs to the mandelate racemase/muconate lactonizing enzyme family.</text>
</comment>
<dbReference type="InterPro" id="IPR034603">
    <property type="entry name" value="Dipeptide_epimerase"/>
</dbReference>
<accession>D3T0U7</accession>
<dbReference type="FunFam" id="3.30.390.10:FF:000009">
    <property type="entry name" value="Hydrophobic dipeptide epimerase"/>
    <property type="match status" value="1"/>
</dbReference>
<protein>
    <submittedName>
        <fullName evidence="8">Homolog to dipeptide epimerase</fullName>
    </submittedName>
    <submittedName>
        <fullName evidence="9">Mandelate racemase/muconate lactonizing protein</fullName>
    </submittedName>
</protein>
<dbReference type="HOGENOM" id="CLU_030273_4_1_2"/>
<dbReference type="SUPFAM" id="SSF51604">
    <property type="entry name" value="Enolase C-terminal domain-like"/>
    <property type="match status" value="1"/>
</dbReference>
<gene>
    <name evidence="8" type="ordered locus">Nmag_3658</name>
    <name evidence="9" type="ORF">C500_00247</name>
</gene>
<dbReference type="Gene3D" id="3.30.390.10">
    <property type="entry name" value="Enolase-like, N-terminal domain"/>
    <property type="match status" value="1"/>
</dbReference>
<evidence type="ECO:0000256" key="1">
    <source>
        <dbReference type="ARBA" id="ARBA00001946"/>
    </source>
</evidence>
<comment type="cofactor">
    <cofactor evidence="1">
        <name>Mg(2+)</name>
        <dbReference type="ChEBI" id="CHEBI:18420"/>
    </cofactor>
</comment>
<name>D3T0U7_NATMM</name>
<dbReference type="Gene3D" id="3.20.20.120">
    <property type="entry name" value="Enolase-like C-terminal domain"/>
    <property type="match status" value="1"/>
</dbReference>
<evidence type="ECO:0000313" key="11">
    <source>
        <dbReference type="Proteomes" id="UP000011543"/>
    </source>
</evidence>
<dbReference type="CDD" id="cd03319">
    <property type="entry name" value="L-Ala-DL-Glu_epimerase"/>
    <property type="match status" value="1"/>
</dbReference>
<keyword evidence="5" id="KW-0413">Isomerase</keyword>
<dbReference type="GeneID" id="8826526"/>
<dbReference type="InterPro" id="IPR013342">
    <property type="entry name" value="Mandelate_racemase_C"/>
</dbReference>
<dbReference type="EMBL" id="AOHS01000007">
    <property type="protein sequence ID" value="ELY34320.1"/>
    <property type="molecule type" value="Genomic_DNA"/>
</dbReference>
<evidence type="ECO:0000313" key="9">
    <source>
        <dbReference type="EMBL" id="ELY34320.1"/>
    </source>
</evidence>
<keyword evidence="10" id="KW-1185">Reference proteome</keyword>
<evidence type="ECO:0000313" key="8">
    <source>
        <dbReference type="EMBL" id="ADD07206.1"/>
    </source>
</evidence>
<dbReference type="InterPro" id="IPR029065">
    <property type="entry name" value="Enolase_C-like"/>
</dbReference>
<keyword evidence="4" id="KW-0460">Magnesium</keyword>